<feature type="chain" id="PRO_5026689686" evidence="1">
    <location>
        <begin position="23"/>
        <end position="288"/>
    </location>
</feature>
<evidence type="ECO:0000259" key="2">
    <source>
        <dbReference type="PROSITE" id="PS50240"/>
    </source>
</evidence>
<dbReference type="GO" id="GO:0004252">
    <property type="term" value="F:serine-type endopeptidase activity"/>
    <property type="evidence" value="ECO:0007669"/>
    <property type="project" value="InterPro"/>
</dbReference>
<accession>A0A6J2T9Y4</accession>
<feature type="signal peptide" evidence="1">
    <location>
        <begin position="1"/>
        <end position="22"/>
    </location>
</feature>
<dbReference type="InterPro" id="IPR001254">
    <property type="entry name" value="Trypsin_dom"/>
</dbReference>
<dbReference type="OrthoDB" id="7820396at2759"/>
<dbReference type="PANTHER" id="PTHR24260">
    <property type="match status" value="1"/>
</dbReference>
<dbReference type="GO" id="GO:0006508">
    <property type="term" value="P:proteolysis"/>
    <property type="evidence" value="ECO:0007669"/>
    <property type="project" value="UniProtKB-KW"/>
</dbReference>
<dbReference type="PROSITE" id="PS50240">
    <property type="entry name" value="TRYPSIN_DOM"/>
    <property type="match status" value="1"/>
</dbReference>
<dbReference type="GeneID" id="115622035"/>
<gene>
    <name evidence="4" type="primary">LOC115622035</name>
</gene>
<reference evidence="4" key="1">
    <citation type="submission" date="2025-08" db="UniProtKB">
        <authorList>
            <consortium name="RefSeq"/>
        </authorList>
    </citation>
    <scope>IDENTIFICATION</scope>
    <source>
        <strain evidence="4">11010-0011.00</strain>
        <tissue evidence="4">Whole body</tissue>
    </source>
</reference>
<keyword evidence="4" id="KW-0472">Membrane</keyword>
<dbReference type="SMART" id="SM00020">
    <property type="entry name" value="Tryp_SPc"/>
    <property type="match status" value="1"/>
</dbReference>
<dbReference type="InterPro" id="IPR043504">
    <property type="entry name" value="Peptidase_S1_PA_chymotrypsin"/>
</dbReference>
<dbReference type="RefSeq" id="XP_030371762.1">
    <property type="nucleotide sequence ID" value="XM_030515902.1"/>
</dbReference>
<evidence type="ECO:0000313" key="4">
    <source>
        <dbReference type="RefSeq" id="XP_030371762.1"/>
    </source>
</evidence>
<name>A0A6J2T9Y4_DROLE</name>
<keyword evidence="4" id="KW-0378">Hydrolase</keyword>
<keyword evidence="3" id="KW-1185">Reference proteome</keyword>
<keyword evidence="4" id="KW-0645">Protease</keyword>
<dbReference type="AlphaFoldDB" id="A0A6J2T9Y4"/>
<dbReference type="SUPFAM" id="SSF50494">
    <property type="entry name" value="Trypsin-like serine proteases"/>
    <property type="match status" value="1"/>
</dbReference>
<evidence type="ECO:0000256" key="1">
    <source>
        <dbReference type="SAM" id="SignalP"/>
    </source>
</evidence>
<evidence type="ECO:0000313" key="3">
    <source>
        <dbReference type="Proteomes" id="UP000504634"/>
    </source>
</evidence>
<dbReference type="Proteomes" id="UP000504634">
    <property type="component" value="Unplaced"/>
</dbReference>
<keyword evidence="1" id="KW-0732">Signal</keyword>
<protein>
    <submittedName>
        <fullName evidence="4">Transmembrane protease serine 9</fullName>
    </submittedName>
</protein>
<organism evidence="3 4">
    <name type="scientific">Drosophila lebanonensis</name>
    <name type="common">Fruit fly</name>
    <name type="synonym">Scaptodrosophila lebanonensis</name>
    <dbReference type="NCBI Taxonomy" id="7225"/>
    <lineage>
        <taxon>Eukaryota</taxon>
        <taxon>Metazoa</taxon>
        <taxon>Ecdysozoa</taxon>
        <taxon>Arthropoda</taxon>
        <taxon>Hexapoda</taxon>
        <taxon>Insecta</taxon>
        <taxon>Pterygota</taxon>
        <taxon>Neoptera</taxon>
        <taxon>Endopterygota</taxon>
        <taxon>Diptera</taxon>
        <taxon>Brachycera</taxon>
        <taxon>Muscomorpha</taxon>
        <taxon>Ephydroidea</taxon>
        <taxon>Drosophilidae</taxon>
        <taxon>Scaptodrosophila</taxon>
    </lineage>
</organism>
<dbReference type="Pfam" id="PF00089">
    <property type="entry name" value="Trypsin"/>
    <property type="match status" value="1"/>
</dbReference>
<dbReference type="PANTHER" id="PTHR24260:SF145">
    <property type="entry name" value="FI17609P1-RELATED"/>
    <property type="match status" value="1"/>
</dbReference>
<sequence length="288" mass="32003">MQAVIFLLCTIGFVGIVGQLRADDGKCGYFDEVQMHKQDSFAVPTEHQWLARIAYSDNNHQVPTGGCMAVLISKRSLLAPAHCFVRFESKPEAFSVHLGVWNKTADVNQPTCLNGYCVLPAQEIKLAEISIHPEYDPLTFKNSLAVLTLQKDAKLTANVQPVCMPPPSVANDTLVGQMFMLAGIPVNKVLKNKSWVKTVSTPWCQSKHNSLLTSSTMVCGYLQQSELYHLGAPIVAVQVEGDLPKNFYLVGLQMDVLRVPNTQRYVASFLDVRPYLEYINNNAIFDLK</sequence>
<dbReference type="InterPro" id="IPR009003">
    <property type="entry name" value="Peptidase_S1_PA"/>
</dbReference>
<dbReference type="Gene3D" id="2.40.10.10">
    <property type="entry name" value="Trypsin-like serine proteases"/>
    <property type="match status" value="1"/>
</dbReference>
<feature type="domain" description="Peptidase S1" evidence="2">
    <location>
        <begin position="16"/>
        <end position="284"/>
    </location>
</feature>
<dbReference type="InterPro" id="IPR051333">
    <property type="entry name" value="CLIP_Serine_Protease"/>
</dbReference>
<keyword evidence="4" id="KW-0812">Transmembrane</keyword>
<proteinExistence type="predicted"/>